<evidence type="ECO:0000256" key="11">
    <source>
        <dbReference type="ARBA" id="ARBA00023004"/>
    </source>
</evidence>
<evidence type="ECO:0000256" key="7">
    <source>
        <dbReference type="ARBA" id="ARBA00022723"/>
    </source>
</evidence>
<evidence type="ECO:0000256" key="10">
    <source>
        <dbReference type="ARBA" id="ARBA00023002"/>
    </source>
</evidence>
<feature type="binding site" description="axial binding residue" evidence="14">
    <location>
        <position position="480"/>
    </location>
    <ligand>
        <name>heme</name>
        <dbReference type="ChEBI" id="CHEBI:30413"/>
    </ligand>
    <ligandPart>
        <name>Fe</name>
        <dbReference type="ChEBI" id="CHEBI:18248"/>
    </ligandPart>
</feature>
<dbReference type="GO" id="GO:0020037">
    <property type="term" value="F:heme binding"/>
    <property type="evidence" value="ECO:0007669"/>
    <property type="project" value="InterPro"/>
</dbReference>
<feature type="transmembrane region" description="Helical" evidence="16">
    <location>
        <begin position="37"/>
        <end position="57"/>
    </location>
</feature>
<evidence type="ECO:0000256" key="15">
    <source>
        <dbReference type="RuleBase" id="RU000461"/>
    </source>
</evidence>
<dbReference type="PRINTS" id="PR00385">
    <property type="entry name" value="P450"/>
</dbReference>
<keyword evidence="11 14" id="KW-0408">Iron</keyword>
<evidence type="ECO:0000256" key="6">
    <source>
        <dbReference type="ARBA" id="ARBA00022617"/>
    </source>
</evidence>
<name>A0A8S4ET53_PLUXY</name>
<accession>A0A8S4ET53</accession>
<keyword evidence="8" id="KW-0256">Endoplasmic reticulum</keyword>
<dbReference type="Pfam" id="PF00067">
    <property type="entry name" value="p450"/>
    <property type="match status" value="1"/>
</dbReference>
<evidence type="ECO:0000313" key="18">
    <source>
        <dbReference type="Proteomes" id="UP000653454"/>
    </source>
</evidence>
<evidence type="ECO:0000256" key="14">
    <source>
        <dbReference type="PIRSR" id="PIRSR602401-1"/>
    </source>
</evidence>
<dbReference type="InterPro" id="IPR001128">
    <property type="entry name" value="Cyt_P450"/>
</dbReference>
<dbReference type="GO" id="GO:0016705">
    <property type="term" value="F:oxidoreductase activity, acting on paired donors, with incorporation or reduction of molecular oxygen"/>
    <property type="evidence" value="ECO:0007669"/>
    <property type="project" value="InterPro"/>
</dbReference>
<keyword evidence="16" id="KW-0812">Transmembrane</keyword>
<keyword evidence="16" id="KW-1133">Transmembrane helix</keyword>
<dbReference type="PANTHER" id="PTHR24291">
    <property type="entry name" value="CYTOCHROME P450 FAMILY 4"/>
    <property type="match status" value="1"/>
</dbReference>
<dbReference type="PROSITE" id="PS00086">
    <property type="entry name" value="CYTOCHROME_P450"/>
    <property type="match status" value="1"/>
</dbReference>
<comment type="similarity">
    <text evidence="5 15">Belongs to the cytochrome P450 family.</text>
</comment>
<evidence type="ECO:0000256" key="12">
    <source>
        <dbReference type="ARBA" id="ARBA00023033"/>
    </source>
</evidence>
<evidence type="ECO:0000256" key="16">
    <source>
        <dbReference type="SAM" id="Phobius"/>
    </source>
</evidence>
<protein>
    <submittedName>
        <fullName evidence="17">(diamondback moth) hypothetical protein</fullName>
    </submittedName>
</protein>
<dbReference type="InterPro" id="IPR050196">
    <property type="entry name" value="Cytochrome_P450_Monoox"/>
</dbReference>
<dbReference type="GO" id="GO:0004497">
    <property type="term" value="F:monooxygenase activity"/>
    <property type="evidence" value="ECO:0007669"/>
    <property type="project" value="UniProtKB-KW"/>
</dbReference>
<dbReference type="GO" id="GO:0005506">
    <property type="term" value="F:iron ion binding"/>
    <property type="evidence" value="ECO:0007669"/>
    <property type="project" value="InterPro"/>
</dbReference>
<evidence type="ECO:0000256" key="8">
    <source>
        <dbReference type="ARBA" id="ARBA00022824"/>
    </source>
</evidence>
<dbReference type="InterPro" id="IPR002401">
    <property type="entry name" value="Cyt_P450_E_grp-I"/>
</dbReference>
<comment type="subcellular location">
    <subcellularLocation>
        <location evidence="4">Endoplasmic reticulum membrane</location>
        <topology evidence="4">Peripheral membrane protein</topology>
    </subcellularLocation>
    <subcellularLocation>
        <location evidence="3">Microsome membrane</location>
        <topology evidence="3">Peripheral membrane protein</topology>
    </subcellularLocation>
</comment>
<evidence type="ECO:0000256" key="3">
    <source>
        <dbReference type="ARBA" id="ARBA00004174"/>
    </source>
</evidence>
<gene>
    <name evidence="17" type="ORF">PLXY2_LOCUS6602</name>
</gene>
<dbReference type="Gene3D" id="1.10.630.10">
    <property type="entry name" value="Cytochrome P450"/>
    <property type="match status" value="1"/>
</dbReference>
<dbReference type="GO" id="GO:0005789">
    <property type="term" value="C:endoplasmic reticulum membrane"/>
    <property type="evidence" value="ECO:0007669"/>
    <property type="project" value="UniProtKB-SubCell"/>
</dbReference>
<keyword evidence="10 15" id="KW-0560">Oxidoreductase</keyword>
<dbReference type="Proteomes" id="UP000653454">
    <property type="component" value="Unassembled WGS sequence"/>
</dbReference>
<evidence type="ECO:0000256" key="9">
    <source>
        <dbReference type="ARBA" id="ARBA00022848"/>
    </source>
</evidence>
<dbReference type="SUPFAM" id="SSF48264">
    <property type="entry name" value="Cytochrome P450"/>
    <property type="match status" value="1"/>
</dbReference>
<reference evidence="17" key="1">
    <citation type="submission" date="2020-11" db="EMBL/GenBank/DDBJ databases">
        <authorList>
            <person name="Whiteford S."/>
        </authorList>
    </citation>
    <scope>NUCLEOTIDE SEQUENCE</scope>
</reference>
<evidence type="ECO:0000256" key="2">
    <source>
        <dbReference type="ARBA" id="ARBA00003690"/>
    </source>
</evidence>
<keyword evidence="9" id="KW-0492">Microsome</keyword>
<proteinExistence type="inferred from homology"/>
<dbReference type="InterPro" id="IPR036396">
    <property type="entry name" value="Cyt_P450_sf"/>
</dbReference>
<dbReference type="EMBL" id="CAJHNJ030000021">
    <property type="protein sequence ID" value="CAG9118927.1"/>
    <property type="molecule type" value="Genomic_DNA"/>
</dbReference>
<keyword evidence="18" id="KW-1185">Reference proteome</keyword>
<keyword evidence="13 16" id="KW-0472">Membrane</keyword>
<dbReference type="AlphaFoldDB" id="A0A8S4ET53"/>
<dbReference type="InterPro" id="IPR017972">
    <property type="entry name" value="Cyt_P450_CS"/>
</dbReference>
<comment type="function">
    <text evidence="2">May be involved in the metabolism of insect hormones and in the breakdown of synthetic insecticides.</text>
</comment>
<sequence length="532" mass="60471">MPTLHKVSVVFFGVLTSRWSGLCVFLCFIFRTNYPSMSVSLVLLGSIAVGYIIWYVATKWRVWRVASKAPMISGYVPIVGHAHKFLGNGVHVFNVLKDVSKETNERGGVATMWFGPYLVYVVTDPETVHKIANECLKKHFLYSFGEAFLGQGLFTARSVPIWKRNRKLLVPAFNQHILDGFLEIFNEQSRVLVSKLAVKVGTEKFDHFPALSKNALEIICRTALGVPKLGENLVTKAYSEAASKMFSIPRQRFVKFWYHNDFLYKRSSLKRQEDQVAKIVHDMSNEVMQTTKLTHKEKDTNTDNYGSGRRFKVFLDLMLELRDKGELTDQQIREELDTIIAAGYDTSSTTLMYTLLLLGSHPEVQDKVYRELTEVFGNSDRDVTKADMPKLVYTEAVLKESLRVIPIAQVLIRYAQKDVKLKNVTIPKDSTILLSVAGMHSHECWGPDVEVFRPERWISGGALIPTPAAFSAFSVGRRNCIGKTYATMSIKTSLAHLLRHYRVTADMDSFVLKHDFIIKPESGWQIALQRRN</sequence>
<evidence type="ECO:0000256" key="1">
    <source>
        <dbReference type="ARBA" id="ARBA00001971"/>
    </source>
</evidence>
<dbReference type="PRINTS" id="PR00463">
    <property type="entry name" value="EP450I"/>
</dbReference>
<comment type="caution">
    <text evidence="17">The sequence shown here is derived from an EMBL/GenBank/DDBJ whole genome shotgun (WGS) entry which is preliminary data.</text>
</comment>
<keyword evidence="7 14" id="KW-0479">Metal-binding</keyword>
<dbReference type="PANTHER" id="PTHR24291:SF189">
    <property type="entry name" value="CYTOCHROME P450 4C3-RELATED"/>
    <property type="match status" value="1"/>
</dbReference>
<comment type="cofactor">
    <cofactor evidence="1 14">
        <name>heme</name>
        <dbReference type="ChEBI" id="CHEBI:30413"/>
    </cofactor>
</comment>
<evidence type="ECO:0000256" key="4">
    <source>
        <dbReference type="ARBA" id="ARBA00004406"/>
    </source>
</evidence>
<evidence type="ECO:0000256" key="5">
    <source>
        <dbReference type="ARBA" id="ARBA00010617"/>
    </source>
</evidence>
<feature type="transmembrane region" description="Helical" evidence="16">
    <location>
        <begin position="7"/>
        <end position="31"/>
    </location>
</feature>
<evidence type="ECO:0000256" key="13">
    <source>
        <dbReference type="ARBA" id="ARBA00023136"/>
    </source>
</evidence>
<keyword evidence="6 14" id="KW-0349">Heme</keyword>
<evidence type="ECO:0000313" key="17">
    <source>
        <dbReference type="EMBL" id="CAG9118927.1"/>
    </source>
</evidence>
<keyword evidence="12 15" id="KW-0503">Monooxygenase</keyword>
<organism evidence="17 18">
    <name type="scientific">Plutella xylostella</name>
    <name type="common">Diamondback moth</name>
    <name type="synonym">Plutella maculipennis</name>
    <dbReference type="NCBI Taxonomy" id="51655"/>
    <lineage>
        <taxon>Eukaryota</taxon>
        <taxon>Metazoa</taxon>
        <taxon>Ecdysozoa</taxon>
        <taxon>Arthropoda</taxon>
        <taxon>Hexapoda</taxon>
        <taxon>Insecta</taxon>
        <taxon>Pterygota</taxon>
        <taxon>Neoptera</taxon>
        <taxon>Endopterygota</taxon>
        <taxon>Lepidoptera</taxon>
        <taxon>Glossata</taxon>
        <taxon>Ditrysia</taxon>
        <taxon>Yponomeutoidea</taxon>
        <taxon>Plutellidae</taxon>
        <taxon>Plutella</taxon>
    </lineage>
</organism>